<dbReference type="GO" id="GO:0043565">
    <property type="term" value="F:sequence-specific DNA binding"/>
    <property type="evidence" value="ECO:0007669"/>
    <property type="project" value="InterPro"/>
</dbReference>
<proteinExistence type="predicted"/>
<evidence type="ECO:0000313" key="6">
    <source>
        <dbReference type="Proteomes" id="UP000467322"/>
    </source>
</evidence>
<evidence type="ECO:0000313" key="5">
    <source>
        <dbReference type="EMBL" id="MZR13653.1"/>
    </source>
</evidence>
<accession>A0A845M803</accession>
<dbReference type="AlphaFoldDB" id="A0A845M803"/>
<evidence type="ECO:0000256" key="3">
    <source>
        <dbReference type="ARBA" id="ARBA00023163"/>
    </source>
</evidence>
<dbReference type="PANTHER" id="PTHR43280:SF32">
    <property type="entry name" value="TRANSCRIPTIONAL REGULATORY PROTEIN"/>
    <property type="match status" value="1"/>
</dbReference>
<dbReference type="PROSITE" id="PS01124">
    <property type="entry name" value="HTH_ARAC_FAMILY_2"/>
    <property type="match status" value="1"/>
</dbReference>
<gene>
    <name evidence="5" type="ORF">GQE99_11555</name>
</gene>
<dbReference type="PANTHER" id="PTHR43280">
    <property type="entry name" value="ARAC-FAMILY TRANSCRIPTIONAL REGULATOR"/>
    <property type="match status" value="1"/>
</dbReference>
<evidence type="ECO:0000256" key="1">
    <source>
        <dbReference type="ARBA" id="ARBA00023015"/>
    </source>
</evidence>
<keyword evidence="6" id="KW-1185">Reference proteome</keyword>
<feature type="domain" description="HTH araC/xylS-type" evidence="4">
    <location>
        <begin position="179"/>
        <end position="277"/>
    </location>
</feature>
<dbReference type="SMART" id="SM00342">
    <property type="entry name" value="HTH_ARAC"/>
    <property type="match status" value="1"/>
</dbReference>
<reference evidence="5 6" key="1">
    <citation type="submission" date="2019-12" db="EMBL/GenBank/DDBJ databases">
        <title>Maritimibacter sp. nov. sp. isolated from sea sand.</title>
        <authorList>
            <person name="Kim J."/>
            <person name="Jeong S.E."/>
            <person name="Jung H.S."/>
            <person name="Jeon C.O."/>
        </authorList>
    </citation>
    <scope>NUCLEOTIDE SEQUENCE [LARGE SCALE GENOMIC DNA]</scope>
    <source>
        <strain evidence="5 6">DP07</strain>
    </source>
</reference>
<dbReference type="Proteomes" id="UP000467322">
    <property type="component" value="Unassembled WGS sequence"/>
</dbReference>
<keyword evidence="1" id="KW-0805">Transcription regulation</keyword>
<keyword evidence="2" id="KW-0238">DNA-binding</keyword>
<evidence type="ECO:0000259" key="4">
    <source>
        <dbReference type="PROSITE" id="PS01124"/>
    </source>
</evidence>
<sequence length="296" mass="33002">MFDSLSPQFRAARIDSGLQERLLGARAAAAQYQHFAFFLDSGQALAQTRTGEFELSGPAVHWGRLSSDTRVRLAAGSTGYYIFLGDQVLEDAIGTVAEAAELRLFAEQQVVAAFDRGDAMVARFDLLFSRVVEEAGQVQFGTEIAVSAYLRLLLVLIWRSADRDEGVPEVTGHGRGQINRFRALVESHFRARWPARKYAAALGMSYDRLHDLCVRSVGKPPALLIRERCLHEAQVLLQRTSLSAERISAMLGFSSASQFNHFFKSMAKETPGAFRKRMLVRGDRSDEALPRFSDWP</sequence>
<protein>
    <submittedName>
        <fullName evidence="5">Helix-turn-helix domain-containing protein</fullName>
    </submittedName>
</protein>
<name>A0A845M803_9RHOB</name>
<dbReference type="RefSeq" id="WP_161351774.1">
    <property type="nucleotide sequence ID" value="NZ_WTUX01000012.1"/>
</dbReference>
<organism evidence="5 6">
    <name type="scientific">Maritimibacter harenae</name>
    <dbReference type="NCBI Taxonomy" id="2606218"/>
    <lineage>
        <taxon>Bacteria</taxon>
        <taxon>Pseudomonadati</taxon>
        <taxon>Pseudomonadota</taxon>
        <taxon>Alphaproteobacteria</taxon>
        <taxon>Rhodobacterales</taxon>
        <taxon>Roseobacteraceae</taxon>
        <taxon>Maritimibacter</taxon>
    </lineage>
</organism>
<dbReference type="GO" id="GO:0003700">
    <property type="term" value="F:DNA-binding transcription factor activity"/>
    <property type="evidence" value="ECO:0007669"/>
    <property type="project" value="InterPro"/>
</dbReference>
<dbReference type="Gene3D" id="1.10.10.60">
    <property type="entry name" value="Homeodomain-like"/>
    <property type="match status" value="1"/>
</dbReference>
<dbReference type="SUPFAM" id="SSF46689">
    <property type="entry name" value="Homeodomain-like"/>
    <property type="match status" value="1"/>
</dbReference>
<comment type="caution">
    <text evidence="5">The sequence shown here is derived from an EMBL/GenBank/DDBJ whole genome shotgun (WGS) entry which is preliminary data.</text>
</comment>
<keyword evidence="3" id="KW-0804">Transcription</keyword>
<dbReference type="EMBL" id="WTUX01000012">
    <property type="protein sequence ID" value="MZR13653.1"/>
    <property type="molecule type" value="Genomic_DNA"/>
</dbReference>
<dbReference type="InterPro" id="IPR018060">
    <property type="entry name" value="HTH_AraC"/>
</dbReference>
<dbReference type="InterPro" id="IPR009057">
    <property type="entry name" value="Homeodomain-like_sf"/>
</dbReference>
<dbReference type="Pfam" id="PF12833">
    <property type="entry name" value="HTH_18"/>
    <property type="match status" value="1"/>
</dbReference>
<evidence type="ECO:0000256" key="2">
    <source>
        <dbReference type="ARBA" id="ARBA00023125"/>
    </source>
</evidence>